<evidence type="ECO:0000313" key="2">
    <source>
        <dbReference type="Proteomes" id="UP000615455"/>
    </source>
</evidence>
<reference evidence="2" key="1">
    <citation type="journal article" date="2019" name="Int. J. Syst. Evol. Microbiol.">
        <title>The Global Catalogue of Microorganisms (GCM) 10K type strain sequencing project: providing services to taxonomists for standard genome sequencing and annotation.</title>
        <authorList>
            <consortium name="The Broad Institute Genomics Platform"/>
            <consortium name="The Broad Institute Genome Sequencing Center for Infectious Disease"/>
            <person name="Wu L."/>
            <person name="Ma J."/>
        </authorList>
    </citation>
    <scope>NUCLEOTIDE SEQUENCE [LARGE SCALE GENOMIC DNA]</scope>
    <source>
        <strain evidence="2">CGMCC 1.15043</strain>
    </source>
</reference>
<dbReference type="Proteomes" id="UP000615455">
    <property type="component" value="Unassembled WGS sequence"/>
</dbReference>
<name>A0ABQ1FEZ5_9BACL</name>
<proteinExistence type="predicted"/>
<protein>
    <submittedName>
        <fullName evidence="1">Uncharacterized protein</fullName>
    </submittedName>
</protein>
<evidence type="ECO:0000313" key="1">
    <source>
        <dbReference type="EMBL" id="GGA08708.1"/>
    </source>
</evidence>
<organism evidence="1 2">
    <name type="scientific">Paenibacillus marchantiophytorum</name>
    <dbReference type="NCBI Taxonomy" id="1619310"/>
    <lineage>
        <taxon>Bacteria</taxon>
        <taxon>Bacillati</taxon>
        <taxon>Bacillota</taxon>
        <taxon>Bacilli</taxon>
        <taxon>Bacillales</taxon>
        <taxon>Paenibacillaceae</taxon>
        <taxon>Paenibacillus</taxon>
    </lineage>
</organism>
<keyword evidence="2" id="KW-1185">Reference proteome</keyword>
<sequence>MKLKPNTVVMCQTKLDFTPFEAAVQNEKLRKKLFLFFEFLENKHFFMISQIVINNFIYSYMEKLVIIK</sequence>
<comment type="caution">
    <text evidence="1">The sequence shown here is derived from an EMBL/GenBank/DDBJ whole genome shotgun (WGS) entry which is preliminary data.</text>
</comment>
<gene>
    <name evidence="1" type="ORF">GCM10008018_62980</name>
</gene>
<accession>A0ABQ1FEZ5</accession>
<dbReference type="EMBL" id="BMHE01000055">
    <property type="protein sequence ID" value="GGA08708.1"/>
    <property type="molecule type" value="Genomic_DNA"/>
</dbReference>